<feature type="modified residue" description="4-aspartylphosphate" evidence="1">
    <location>
        <position position="43"/>
    </location>
</feature>
<reference evidence="5" key="1">
    <citation type="submission" date="2018-02" db="EMBL/GenBank/DDBJ databases">
        <title>Genome sequencing of Solimonas sp. HR-BB.</title>
        <authorList>
            <person name="Lee Y."/>
            <person name="Jeon C.O."/>
        </authorList>
    </citation>
    <scope>NUCLEOTIDE SEQUENCE [LARGE SCALE GENOMIC DNA]</scope>
    <source>
        <strain evidence="5">HR-U</strain>
    </source>
</reference>
<dbReference type="Pfam" id="PF04397">
    <property type="entry name" value="LytTR"/>
    <property type="match status" value="1"/>
</dbReference>
<dbReference type="Proteomes" id="UP000239590">
    <property type="component" value="Unassembled WGS sequence"/>
</dbReference>
<dbReference type="GO" id="GO:0003677">
    <property type="term" value="F:DNA binding"/>
    <property type="evidence" value="ECO:0007669"/>
    <property type="project" value="UniProtKB-KW"/>
</dbReference>
<dbReference type="InterPro" id="IPR001789">
    <property type="entry name" value="Sig_transdc_resp-reg_receiver"/>
</dbReference>
<dbReference type="OrthoDB" id="1646880at2"/>
<organism evidence="4 5">
    <name type="scientific">Siphonobacter curvatus</name>
    <dbReference type="NCBI Taxonomy" id="2094562"/>
    <lineage>
        <taxon>Bacteria</taxon>
        <taxon>Pseudomonadati</taxon>
        <taxon>Bacteroidota</taxon>
        <taxon>Cytophagia</taxon>
        <taxon>Cytophagales</taxon>
        <taxon>Cytophagaceae</taxon>
        <taxon>Siphonobacter</taxon>
    </lineage>
</organism>
<dbReference type="InterPro" id="IPR007492">
    <property type="entry name" value="LytTR_DNA-bd_dom"/>
</dbReference>
<keyword evidence="1" id="KW-0597">Phosphoprotein</keyword>
<dbReference type="PROSITE" id="PS50110">
    <property type="entry name" value="RESPONSE_REGULATORY"/>
    <property type="match status" value="1"/>
</dbReference>
<evidence type="ECO:0000313" key="4">
    <source>
        <dbReference type="EMBL" id="PQA57036.1"/>
    </source>
</evidence>
<dbReference type="InterPro" id="IPR046947">
    <property type="entry name" value="LytR-like"/>
</dbReference>
<feature type="domain" description="Response regulatory" evidence="2">
    <location>
        <begin position="1"/>
        <end position="103"/>
    </location>
</feature>
<dbReference type="InterPro" id="IPR011006">
    <property type="entry name" value="CheY-like_superfamily"/>
</dbReference>
<evidence type="ECO:0000259" key="3">
    <source>
        <dbReference type="PROSITE" id="PS50930"/>
    </source>
</evidence>
<accession>A0A2S7IKL2</accession>
<keyword evidence="4" id="KW-0238">DNA-binding</keyword>
<evidence type="ECO:0000313" key="5">
    <source>
        <dbReference type="Proteomes" id="UP000239590"/>
    </source>
</evidence>
<dbReference type="SMART" id="SM00850">
    <property type="entry name" value="LytTR"/>
    <property type="match status" value="1"/>
</dbReference>
<dbReference type="PANTHER" id="PTHR37299">
    <property type="entry name" value="TRANSCRIPTIONAL REGULATOR-RELATED"/>
    <property type="match status" value="1"/>
</dbReference>
<sequence>MGLHVLESHARQVPYVQVVASFASATQALAFLQTESVDLLFLDIQMPDLSGLEMAQIIGSSVPIIFTTAYAEYAVNGFELEALDYLLKPIRLSRFVQACQRAMAKRSQQHLPEWVASDSLFVKTGYDWARIDRATLLYVEADDNYLTFHEPSRRTLTRMKLSEAMERLPADQFIRIHKSYIVSLSKVEKIERHQVTLTTGAVLPLSALYRDELLNRLT</sequence>
<dbReference type="Gene3D" id="3.40.50.2300">
    <property type="match status" value="1"/>
</dbReference>
<protein>
    <submittedName>
        <fullName evidence="4">DNA-binding response regulator</fullName>
    </submittedName>
</protein>
<gene>
    <name evidence="4" type="ORF">C5O19_15905</name>
</gene>
<proteinExistence type="predicted"/>
<name>A0A2S7IKL2_9BACT</name>
<comment type="caution">
    <text evidence="4">The sequence shown here is derived from an EMBL/GenBank/DDBJ whole genome shotgun (WGS) entry which is preliminary data.</text>
</comment>
<keyword evidence="5" id="KW-1185">Reference proteome</keyword>
<dbReference type="Pfam" id="PF00072">
    <property type="entry name" value="Response_reg"/>
    <property type="match status" value="1"/>
</dbReference>
<dbReference type="EMBL" id="PTRA01000002">
    <property type="protein sequence ID" value="PQA57036.1"/>
    <property type="molecule type" value="Genomic_DNA"/>
</dbReference>
<feature type="domain" description="HTH LytTR-type" evidence="3">
    <location>
        <begin position="131"/>
        <end position="218"/>
    </location>
</feature>
<dbReference type="PANTHER" id="PTHR37299:SF1">
    <property type="entry name" value="STAGE 0 SPORULATION PROTEIN A HOMOLOG"/>
    <property type="match status" value="1"/>
</dbReference>
<dbReference type="PROSITE" id="PS50930">
    <property type="entry name" value="HTH_LYTTR"/>
    <property type="match status" value="1"/>
</dbReference>
<evidence type="ECO:0000256" key="1">
    <source>
        <dbReference type="PROSITE-ProRule" id="PRU00169"/>
    </source>
</evidence>
<dbReference type="Gene3D" id="2.40.50.1020">
    <property type="entry name" value="LytTr DNA-binding domain"/>
    <property type="match status" value="1"/>
</dbReference>
<dbReference type="SMART" id="SM00448">
    <property type="entry name" value="REC"/>
    <property type="match status" value="1"/>
</dbReference>
<dbReference type="GO" id="GO:0000156">
    <property type="term" value="F:phosphorelay response regulator activity"/>
    <property type="evidence" value="ECO:0007669"/>
    <property type="project" value="InterPro"/>
</dbReference>
<evidence type="ECO:0000259" key="2">
    <source>
        <dbReference type="PROSITE" id="PS50110"/>
    </source>
</evidence>
<dbReference type="AlphaFoldDB" id="A0A2S7IKL2"/>
<dbReference type="SUPFAM" id="SSF52172">
    <property type="entry name" value="CheY-like"/>
    <property type="match status" value="1"/>
</dbReference>